<proteinExistence type="predicted"/>
<keyword evidence="3" id="KW-1185">Reference proteome</keyword>
<feature type="compositionally biased region" description="Polar residues" evidence="1">
    <location>
        <begin position="20"/>
        <end position="39"/>
    </location>
</feature>
<organism evidence="2 3">
    <name type="scientific">Rhipicephalus microplus</name>
    <name type="common">Cattle tick</name>
    <name type="synonym">Boophilus microplus</name>
    <dbReference type="NCBI Taxonomy" id="6941"/>
    <lineage>
        <taxon>Eukaryota</taxon>
        <taxon>Metazoa</taxon>
        <taxon>Ecdysozoa</taxon>
        <taxon>Arthropoda</taxon>
        <taxon>Chelicerata</taxon>
        <taxon>Arachnida</taxon>
        <taxon>Acari</taxon>
        <taxon>Parasitiformes</taxon>
        <taxon>Ixodida</taxon>
        <taxon>Ixodoidea</taxon>
        <taxon>Ixodidae</taxon>
        <taxon>Rhipicephalinae</taxon>
        <taxon>Rhipicephalus</taxon>
        <taxon>Boophilus</taxon>
    </lineage>
</organism>
<evidence type="ECO:0000256" key="1">
    <source>
        <dbReference type="SAM" id="MobiDB-lite"/>
    </source>
</evidence>
<dbReference type="Proteomes" id="UP000821866">
    <property type="component" value="Chromosome 3"/>
</dbReference>
<gene>
    <name evidence="2" type="ORF">HPB51_008925</name>
</gene>
<protein>
    <submittedName>
        <fullName evidence="2">Uncharacterized protein</fullName>
    </submittedName>
</protein>
<reference evidence="2" key="1">
    <citation type="journal article" date="2020" name="Cell">
        <title>Large-Scale Comparative Analyses of Tick Genomes Elucidate Their Genetic Diversity and Vector Capacities.</title>
        <authorList>
            <consortium name="Tick Genome and Microbiome Consortium (TIGMIC)"/>
            <person name="Jia N."/>
            <person name="Wang J."/>
            <person name="Shi W."/>
            <person name="Du L."/>
            <person name="Sun Y."/>
            <person name="Zhan W."/>
            <person name="Jiang J.F."/>
            <person name="Wang Q."/>
            <person name="Zhang B."/>
            <person name="Ji P."/>
            <person name="Bell-Sakyi L."/>
            <person name="Cui X.M."/>
            <person name="Yuan T.T."/>
            <person name="Jiang B.G."/>
            <person name="Yang W.F."/>
            <person name="Lam T.T."/>
            <person name="Chang Q.C."/>
            <person name="Ding S.J."/>
            <person name="Wang X.J."/>
            <person name="Zhu J.G."/>
            <person name="Ruan X.D."/>
            <person name="Zhao L."/>
            <person name="Wei J.T."/>
            <person name="Ye R.Z."/>
            <person name="Que T.C."/>
            <person name="Du C.H."/>
            <person name="Zhou Y.H."/>
            <person name="Cheng J.X."/>
            <person name="Dai P.F."/>
            <person name="Guo W.B."/>
            <person name="Han X.H."/>
            <person name="Huang E.J."/>
            <person name="Li L.F."/>
            <person name="Wei W."/>
            <person name="Gao Y.C."/>
            <person name="Liu J.Z."/>
            <person name="Shao H.Z."/>
            <person name="Wang X."/>
            <person name="Wang C.C."/>
            <person name="Yang T.C."/>
            <person name="Huo Q.B."/>
            <person name="Li W."/>
            <person name="Chen H.Y."/>
            <person name="Chen S.E."/>
            <person name="Zhou L.G."/>
            <person name="Ni X.B."/>
            <person name="Tian J.H."/>
            <person name="Sheng Y."/>
            <person name="Liu T."/>
            <person name="Pan Y.S."/>
            <person name="Xia L.Y."/>
            <person name="Li J."/>
            <person name="Zhao F."/>
            <person name="Cao W.C."/>
        </authorList>
    </citation>
    <scope>NUCLEOTIDE SEQUENCE</scope>
    <source>
        <strain evidence="2">Rmic-2018</strain>
    </source>
</reference>
<dbReference type="AlphaFoldDB" id="A0A9J6E8I1"/>
<comment type="caution">
    <text evidence="2">The sequence shown here is derived from an EMBL/GenBank/DDBJ whole genome shotgun (WGS) entry which is preliminary data.</text>
</comment>
<evidence type="ECO:0000313" key="2">
    <source>
        <dbReference type="EMBL" id="KAH8030564.1"/>
    </source>
</evidence>
<sequence>MLSDTEEALTDSDKAGAFGASSNPNATSFSITAHNNDQQLGEGMDEDYTSFNDFPNTAEEDAYNGACRNVVRNKRRARTTASLEAASPLPTDSENTQLRPSAAQRLPFPPFTNEKVVLCPLGDLRVDVWPRPTLASVLWAAAEDSPIDCKNLTLRARPKQNLAVMSTPSSHVADALLKFQDLSLGQRTYPVSAYLAAPDDSCKGIVPELEPGTTPHRLVDELKVTRIQILQARMMGHKNIALVTFEGLRVPRFVRFLGPQLRCYPYRPRHQVCKTCLELGHHADHRPTSGVTVCQQCSVDIPKPSHPCS</sequence>
<feature type="compositionally biased region" description="Acidic residues" evidence="1">
    <location>
        <begin position="1"/>
        <end position="10"/>
    </location>
</feature>
<feature type="region of interest" description="Disordered" evidence="1">
    <location>
        <begin position="1"/>
        <end position="55"/>
    </location>
</feature>
<evidence type="ECO:0000313" key="3">
    <source>
        <dbReference type="Proteomes" id="UP000821866"/>
    </source>
</evidence>
<accession>A0A9J6E8I1</accession>
<dbReference type="EMBL" id="JABSTU010000005">
    <property type="protein sequence ID" value="KAH8030564.1"/>
    <property type="molecule type" value="Genomic_DNA"/>
</dbReference>
<reference evidence="2" key="2">
    <citation type="submission" date="2021-09" db="EMBL/GenBank/DDBJ databases">
        <authorList>
            <person name="Jia N."/>
            <person name="Wang J."/>
            <person name="Shi W."/>
            <person name="Du L."/>
            <person name="Sun Y."/>
            <person name="Zhan W."/>
            <person name="Jiang J."/>
            <person name="Wang Q."/>
            <person name="Zhang B."/>
            <person name="Ji P."/>
            <person name="Sakyi L.B."/>
            <person name="Cui X."/>
            <person name="Yuan T."/>
            <person name="Jiang B."/>
            <person name="Yang W."/>
            <person name="Lam T.T.-Y."/>
            <person name="Chang Q."/>
            <person name="Ding S."/>
            <person name="Wang X."/>
            <person name="Zhu J."/>
            <person name="Ruan X."/>
            <person name="Zhao L."/>
            <person name="Wei J."/>
            <person name="Que T."/>
            <person name="Du C."/>
            <person name="Cheng J."/>
            <person name="Dai P."/>
            <person name="Han X."/>
            <person name="Huang E."/>
            <person name="Gao Y."/>
            <person name="Liu J."/>
            <person name="Shao H."/>
            <person name="Ye R."/>
            <person name="Li L."/>
            <person name="Wei W."/>
            <person name="Wang X."/>
            <person name="Wang C."/>
            <person name="Huo Q."/>
            <person name="Li W."/>
            <person name="Guo W."/>
            <person name="Chen H."/>
            <person name="Chen S."/>
            <person name="Zhou L."/>
            <person name="Zhou L."/>
            <person name="Ni X."/>
            <person name="Tian J."/>
            <person name="Zhou Y."/>
            <person name="Sheng Y."/>
            <person name="Liu T."/>
            <person name="Pan Y."/>
            <person name="Xia L."/>
            <person name="Li J."/>
            <person name="Zhao F."/>
            <person name="Cao W."/>
        </authorList>
    </citation>
    <scope>NUCLEOTIDE SEQUENCE</scope>
    <source>
        <strain evidence="2">Rmic-2018</strain>
        <tissue evidence="2">Larvae</tissue>
    </source>
</reference>
<name>A0A9J6E8I1_RHIMP</name>
<feature type="region of interest" description="Disordered" evidence="1">
    <location>
        <begin position="78"/>
        <end position="97"/>
    </location>
</feature>